<sequence>MSNCTSIQDTLFEAIDLTAVRALFAVLYSLVWVAAIVGNTLVLYVVSFNQGCAGAIFERNLFR</sequence>
<reference evidence="2 3" key="1">
    <citation type="submission" date="2013-05" db="EMBL/GenBank/DDBJ databases">
        <title>Draft genome of the parasitic nematode Anyclostoma ceylanicum.</title>
        <authorList>
            <person name="Mitreva M."/>
        </authorList>
    </citation>
    <scope>NUCLEOTIDE SEQUENCE [LARGE SCALE GENOMIC DNA]</scope>
</reference>
<evidence type="ECO:0000256" key="1">
    <source>
        <dbReference type="SAM" id="Phobius"/>
    </source>
</evidence>
<evidence type="ECO:0000313" key="2">
    <source>
        <dbReference type="EMBL" id="EPB74833.1"/>
    </source>
</evidence>
<accession>A0A0D6LUI7</accession>
<organism evidence="2 3">
    <name type="scientific">Ancylostoma ceylanicum</name>
    <dbReference type="NCBI Taxonomy" id="53326"/>
    <lineage>
        <taxon>Eukaryota</taxon>
        <taxon>Metazoa</taxon>
        <taxon>Ecdysozoa</taxon>
        <taxon>Nematoda</taxon>
        <taxon>Chromadorea</taxon>
        <taxon>Rhabditida</taxon>
        <taxon>Rhabditina</taxon>
        <taxon>Rhabditomorpha</taxon>
        <taxon>Strongyloidea</taxon>
        <taxon>Ancylostomatidae</taxon>
        <taxon>Ancylostomatinae</taxon>
        <taxon>Ancylostoma</taxon>
    </lineage>
</organism>
<keyword evidence="3" id="KW-1185">Reference proteome</keyword>
<keyword evidence="1" id="KW-0812">Transmembrane</keyword>
<name>A0A0D6LUI7_9BILA</name>
<dbReference type="Gene3D" id="6.20.400.20">
    <property type="match status" value="1"/>
</dbReference>
<keyword evidence="1" id="KW-0472">Membrane</keyword>
<protein>
    <submittedName>
        <fullName evidence="2">Uncharacterized protein</fullName>
    </submittedName>
</protein>
<evidence type="ECO:0000313" key="3">
    <source>
        <dbReference type="Proteomes" id="UP000054495"/>
    </source>
</evidence>
<dbReference type="EMBL" id="KE124926">
    <property type="protein sequence ID" value="EPB74833.1"/>
    <property type="molecule type" value="Genomic_DNA"/>
</dbReference>
<proteinExistence type="predicted"/>
<keyword evidence="1" id="KW-1133">Transmembrane helix</keyword>
<dbReference type="AlphaFoldDB" id="A0A0D6LUI7"/>
<feature type="transmembrane region" description="Helical" evidence="1">
    <location>
        <begin position="22"/>
        <end position="46"/>
    </location>
</feature>
<dbReference type="Proteomes" id="UP000054495">
    <property type="component" value="Unassembled WGS sequence"/>
</dbReference>
<gene>
    <name evidence="2" type="ORF">ANCCEY_06057</name>
</gene>